<proteinExistence type="predicted"/>
<dbReference type="AlphaFoldDB" id="A0A833HMC0"/>
<evidence type="ECO:0000313" key="2">
    <source>
        <dbReference type="Proteomes" id="UP000465601"/>
    </source>
</evidence>
<sequence length="38" mass="4305">MGNTEEVLNNPQHEYTQKLIAAVLYNGSYKEDEGFSTI</sequence>
<organism evidence="1 2">
    <name type="scientific">Alkaliphilus serpentinus</name>
    <dbReference type="NCBI Taxonomy" id="1482731"/>
    <lineage>
        <taxon>Bacteria</taxon>
        <taxon>Bacillati</taxon>
        <taxon>Bacillota</taxon>
        <taxon>Clostridia</taxon>
        <taxon>Peptostreptococcales</taxon>
        <taxon>Natronincolaceae</taxon>
        <taxon>Alkaliphilus</taxon>
    </lineage>
</organism>
<keyword evidence="2" id="KW-1185">Reference proteome</keyword>
<dbReference type="Proteomes" id="UP000465601">
    <property type="component" value="Unassembled WGS sequence"/>
</dbReference>
<gene>
    <name evidence="1" type="ORF">F8153_14025</name>
</gene>
<comment type="caution">
    <text evidence="1">The sequence shown here is derived from an EMBL/GenBank/DDBJ whole genome shotgun (WGS) entry which is preliminary data.</text>
</comment>
<name>A0A833HMC0_9FIRM</name>
<dbReference type="EMBL" id="WBZB01000054">
    <property type="protein sequence ID" value="KAB3526221.1"/>
    <property type="molecule type" value="Genomic_DNA"/>
</dbReference>
<dbReference type="RefSeq" id="WP_151866984.1">
    <property type="nucleotide sequence ID" value="NZ_WBZB01000054.1"/>
</dbReference>
<dbReference type="OrthoDB" id="8481147at2"/>
<reference evidence="1 2" key="1">
    <citation type="submission" date="2019-10" db="EMBL/GenBank/DDBJ databases">
        <title>Alkaliphilus serpentinus sp. nov. and Alkaliphilus pronyensis sp. nov., two novel anaerobic alkaliphilic species isolated from the serpentinized-hosted hydrothermal field of the Prony Bay (New Caledonia).</title>
        <authorList>
            <person name="Postec A."/>
        </authorList>
    </citation>
    <scope>NUCLEOTIDE SEQUENCE [LARGE SCALE GENOMIC DNA]</scope>
    <source>
        <strain evidence="1 2">LacT</strain>
    </source>
</reference>
<accession>A0A833HMC0</accession>
<protein>
    <recommendedName>
        <fullName evidence="3">Oligopeptide/dipeptide ABC transporter C-terminal domain-containing protein</fullName>
    </recommendedName>
</protein>
<evidence type="ECO:0008006" key="3">
    <source>
        <dbReference type="Google" id="ProtNLM"/>
    </source>
</evidence>
<evidence type="ECO:0000313" key="1">
    <source>
        <dbReference type="EMBL" id="KAB3526221.1"/>
    </source>
</evidence>